<evidence type="ECO:0000256" key="1">
    <source>
        <dbReference type="SAM" id="Phobius"/>
    </source>
</evidence>
<keyword evidence="1" id="KW-1133">Transmembrane helix</keyword>
<gene>
    <name evidence="3" type="ORF">COX05_02960</name>
</gene>
<dbReference type="Pfam" id="PF07963">
    <property type="entry name" value="N_methyl"/>
    <property type="match status" value="1"/>
</dbReference>
<dbReference type="Proteomes" id="UP000228495">
    <property type="component" value="Unassembled WGS sequence"/>
</dbReference>
<evidence type="ECO:0000259" key="2">
    <source>
        <dbReference type="Pfam" id="PF08334"/>
    </source>
</evidence>
<evidence type="ECO:0000313" key="3">
    <source>
        <dbReference type="EMBL" id="PIP56442.1"/>
    </source>
</evidence>
<reference evidence="3 4" key="1">
    <citation type="submission" date="2017-09" db="EMBL/GenBank/DDBJ databases">
        <title>Depth-based differentiation of microbial function through sediment-hosted aquifers and enrichment of novel symbionts in the deep terrestrial subsurface.</title>
        <authorList>
            <person name="Probst A.J."/>
            <person name="Ladd B."/>
            <person name="Jarett J.K."/>
            <person name="Geller-Mcgrath D.E."/>
            <person name="Sieber C.M."/>
            <person name="Emerson J.B."/>
            <person name="Anantharaman K."/>
            <person name="Thomas B.C."/>
            <person name="Malmstrom R."/>
            <person name="Stieglmeier M."/>
            <person name="Klingl A."/>
            <person name="Woyke T."/>
            <person name="Ryan C.M."/>
            <person name="Banfield J.F."/>
        </authorList>
    </citation>
    <scope>NUCLEOTIDE SEQUENCE [LARGE SCALE GENOMIC DNA]</scope>
    <source>
        <strain evidence="3">CG22_combo_CG10-13_8_21_14_all_39_12</strain>
    </source>
</reference>
<accession>A0A2H0BFJ2</accession>
<dbReference type="Pfam" id="PF08334">
    <property type="entry name" value="T2SSG"/>
    <property type="match status" value="1"/>
</dbReference>
<feature type="transmembrane region" description="Helical" evidence="1">
    <location>
        <begin position="12"/>
        <end position="34"/>
    </location>
</feature>
<organism evidence="3 4">
    <name type="scientific">candidate division WWE3 bacterium CG22_combo_CG10-13_8_21_14_all_39_12</name>
    <dbReference type="NCBI Taxonomy" id="1975094"/>
    <lineage>
        <taxon>Bacteria</taxon>
        <taxon>Katanobacteria</taxon>
    </lineage>
</organism>
<dbReference type="AlphaFoldDB" id="A0A2H0BFJ2"/>
<evidence type="ECO:0000313" key="4">
    <source>
        <dbReference type="Proteomes" id="UP000228495"/>
    </source>
</evidence>
<sequence length="193" mass="21225">MSRTFHESRAFTLIELLVVMAVLGILATVVLVAIDPQQRIAEARDVGRKSDINEIAHALESFYTKNQRYPGATCTRYAASNCNSVTGGDDWIPELVAQGYLKSLPKDPVNSTFSTVWADGRSYFYFSENAAGGVPGDYFVVGTFLENQTDPVTLGNLPTRPHWPNCTSDLGFASNVYVIRSYWCEGADPEGAR</sequence>
<name>A0A2H0BFJ2_UNCKA</name>
<proteinExistence type="predicted"/>
<keyword evidence="1" id="KW-0812">Transmembrane</keyword>
<dbReference type="SUPFAM" id="SSF54523">
    <property type="entry name" value="Pili subunits"/>
    <property type="match status" value="1"/>
</dbReference>
<dbReference type="EMBL" id="PCSU01000053">
    <property type="protein sequence ID" value="PIP56442.1"/>
    <property type="molecule type" value="Genomic_DNA"/>
</dbReference>
<dbReference type="NCBIfam" id="TIGR02532">
    <property type="entry name" value="IV_pilin_GFxxxE"/>
    <property type="match status" value="1"/>
</dbReference>
<keyword evidence="1" id="KW-0472">Membrane</keyword>
<dbReference type="Gene3D" id="3.30.700.10">
    <property type="entry name" value="Glycoprotein, Type 4 Pilin"/>
    <property type="match status" value="1"/>
</dbReference>
<dbReference type="InterPro" id="IPR045584">
    <property type="entry name" value="Pilin-like"/>
</dbReference>
<protein>
    <recommendedName>
        <fullName evidence="2">Type II secretion system protein GspG C-terminal domain-containing protein</fullName>
    </recommendedName>
</protein>
<comment type="caution">
    <text evidence="3">The sequence shown here is derived from an EMBL/GenBank/DDBJ whole genome shotgun (WGS) entry which is preliminary data.</text>
</comment>
<dbReference type="InterPro" id="IPR012902">
    <property type="entry name" value="N_methyl_site"/>
</dbReference>
<dbReference type="InterPro" id="IPR013545">
    <property type="entry name" value="T2SS_protein-GspG_C"/>
</dbReference>
<feature type="domain" description="Type II secretion system protein GspG C-terminal" evidence="2">
    <location>
        <begin position="40"/>
        <end position="114"/>
    </location>
</feature>